<evidence type="ECO:0000313" key="3">
    <source>
        <dbReference type="Proteomes" id="UP001500908"/>
    </source>
</evidence>
<sequence>MSRSYGAPITVGQQQGRPVRFTWEGRIYTVHRIIDHWVALRSQWSPESQERAPRRRCWRVQAGVGSSYGVYELYHDLALDEWRVARVALPRSPHPC</sequence>
<dbReference type="RefSeq" id="WP_344966335.1">
    <property type="nucleotide sequence ID" value="NZ_BAABDD010000001.1"/>
</dbReference>
<comment type="caution">
    <text evidence="2">The sequence shown here is derived from an EMBL/GenBank/DDBJ whole genome shotgun (WGS) entry which is preliminary data.</text>
</comment>
<dbReference type="EMBL" id="BAABDD010000001">
    <property type="protein sequence ID" value="GAA3725088.1"/>
    <property type="molecule type" value="Genomic_DNA"/>
</dbReference>
<reference evidence="3" key="1">
    <citation type="journal article" date="2019" name="Int. J. Syst. Evol. Microbiol.">
        <title>The Global Catalogue of Microorganisms (GCM) 10K type strain sequencing project: providing services to taxonomists for standard genome sequencing and annotation.</title>
        <authorList>
            <consortium name="The Broad Institute Genomics Platform"/>
            <consortium name="The Broad Institute Genome Sequencing Center for Infectious Disease"/>
            <person name="Wu L."/>
            <person name="Ma J."/>
        </authorList>
    </citation>
    <scope>NUCLEOTIDE SEQUENCE [LARGE SCALE GENOMIC DNA]</scope>
    <source>
        <strain evidence="3">JCM 17137</strain>
    </source>
</reference>
<keyword evidence="3" id="KW-1185">Reference proteome</keyword>
<gene>
    <name evidence="2" type="ORF">GCM10022402_02140</name>
</gene>
<evidence type="ECO:0000259" key="1">
    <source>
        <dbReference type="Pfam" id="PF20114"/>
    </source>
</evidence>
<proteinExistence type="predicted"/>
<dbReference type="InterPro" id="IPR045443">
    <property type="entry name" value="DUF6504"/>
</dbReference>
<accession>A0ABP7EUF1</accession>
<dbReference type="Pfam" id="PF20114">
    <property type="entry name" value="DUF6504"/>
    <property type="match status" value="1"/>
</dbReference>
<feature type="domain" description="DUF6504" evidence="1">
    <location>
        <begin position="12"/>
        <end position="86"/>
    </location>
</feature>
<protein>
    <recommendedName>
        <fullName evidence="1">DUF6504 domain-containing protein</fullName>
    </recommendedName>
</protein>
<organism evidence="2 3">
    <name type="scientific">Salinactinospora qingdaonensis</name>
    <dbReference type="NCBI Taxonomy" id="702744"/>
    <lineage>
        <taxon>Bacteria</taxon>
        <taxon>Bacillati</taxon>
        <taxon>Actinomycetota</taxon>
        <taxon>Actinomycetes</taxon>
        <taxon>Streptosporangiales</taxon>
        <taxon>Nocardiopsidaceae</taxon>
        <taxon>Salinactinospora</taxon>
    </lineage>
</organism>
<dbReference type="Proteomes" id="UP001500908">
    <property type="component" value="Unassembled WGS sequence"/>
</dbReference>
<evidence type="ECO:0000313" key="2">
    <source>
        <dbReference type="EMBL" id="GAA3725088.1"/>
    </source>
</evidence>
<name>A0ABP7EUF1_9ACTN</name>